<dbReference type="Gene3D" id="3.10.450.50">
    <property type="match status" value="1"/>
</dbReference>
<accession>A0A0F7KTD2</accession>
<dbReference type="PROSITE" id="PS51257">
    <property type="entry name" value="PROKAR_LIPOPROTEIN"/>
    <property type="match status" value="1"/>
</dbReference>
<dbReference type="PANTHER" id="PTHR38436:SF1">
    <property type="entry name" value="ESTER CYCLASE"/>
    <property type="match status" value="1"/>
</dbReference>
<keyword evidence="2" id="KW-1185">Reference proteome</keyword>
<name>A0A0F7KTD2_9SPHN</name>
<dbReference type="PATRIC" id="fig|1267766.3.peg.1013"/>
<dbReference type="STRING" id="1267766.WYH_01007"/>
<proteinExistence type="predicted"/>
<evidence type="ECO:0000313" key="2">
    <source>
        <dbReference type="Proteomes" id="UP000034392"/>
    </source>
</evidence>
<dbReference type="SUPFAM" id="SSF54427">
    <property type="entry name" value="NTF2-like"/>
    <property type="match status" value="1"/>
</dbReference>
<evidence type="ECO:0000313" key="1">
    <source>
        <dbReference type="EMBL" id="AKH42055.1"/>
    </source>
</evidence>
<dbReference type="RefSeq" id="WP_082347837.1">
    <property type="nucleotide sequence ID" value="NZ_CP011452.2"/>
</dbReference>
<organism evidence="1 2">
    <name type="scientific">Croceibacterium atlanticum</name>
    <dbReference type="NCBI Taxonomy" id="1267766"/>
    <lineage>
        <taxon>Bacteria</taxon>
        <taxon>Pseudomonadati</taxon>
        <taxon>Pseudomonadota</taxon>
        <taxon>Alphaproteobacteria</taxon>
        <taxon>Sphingomonadales</taxon>
        <taxon>Erythrobacteraceae</taxon>
        <taxon>Croceibacterium</taxon>
    </lineage>
</organism>
<sequence length="158" mass="17759">MRPIARLVLAAPLLLLAACSAEPASEISAQAGQDARLEANKQLVLDMWHEVIDGRNIDAARKYMAEDYRQNSPSAPDGLEALIAFLHTEFPDSEPLEPGTYPLTNFEFVIAEGDLVQLMFQREIPDPDQPGETVPVWWYDTYRVQDGKIVEHWDSAIH</sequence>
<dbReference type="KEGG" id="aay:WYH_01007"/>
<reference evidence="1" key="1">
    <citation type="submission" date="2015-05" db="EMBL/GenBank/DDBJ databases">
        <title>The complete genome of Altererythrobacter atlanticus strain 26DY36.</title>
        <authorList>
            <person name="Wu Y.-H."/>
            <person name="Cheng H."/>
            <person name="Wu X.-W."/>
        </authorList>
    </citation>
    <scope>NUCLEOTIDE SEQUENCE [LARGE SCALE GENOMIC DNA]</scope>
    <source>
        <strain evidence="1">26DY36</strain>
    </source>
</reference>
<protein>
    <submittedName>
        <fullName evidence="1">SnoaL-like domain protein</fullName>
    </submittedName>
</protein>
<dbReference type="AlphaFoldDB" id="A0A0F7KTD2"/>
<dbReference type="PANTHER" id="PTHR38436">
    <property type="entry name" value="POLYKETIDE CYCLASE SNOAL-LIKE DOMAIN"/>
    <property type="match status" value="1"/>
</dbReference>
<dbReference type="InterPro" id="IPR037401">
    <property type="entry name" value="SnoaL-like"/>
</dbReference>
<dbReference type="Pfam" id="PF12680">
    <property type="entry name" value="SnoaL_2"/>
    <property type="match status" value="1"/>
</dbReference>
<gene>
    <name evidence="1" type="ORF">WYH_01007</name>
</gene>
<dbReference type="EMBL" id="CP011452">
    <property type="protein sequence ID" value="AKH42055.1"/>
    <property type="molecule type" value="Genomic_DNA"/>
</dbReference>
<dbReference type="GO" id="GO:0030638">
    <property type="term" value="P:polyketide metabolic process"/>
    <property type="evidence" value="ECO:0007669"/>
    <property type="project" value="InterPro"/>
</dbReference>
<dbReference type="OrthoDB" id="9812089at2"/>
<dbReference type="InterPro" id="IPR032710">
    <property type="entry name" value="NTF2-like_dom_sf"/>
</dbReference>
<dbReference type="Proteomes" id="UP000034392">
    <property type="component" value="Chromosome"/>
</dbReference>
<dbReference type="InterPro" id="IPR009959">
    <property type="entry name" value="Cyclase_SnoaL-like"/>
</dbReference>